<evidence type="ECO:0000256" key="3">
    <source>
        <dbReference type="ARBA" id="ARBA00022692"/>
    </source>
</evidence>
<dbReference type="AlphaFoldDB" id="A0AAI9AI65"/>
<keyword evidence="3 6" id="KW-0812">Transmembrane</keyword>
<evidence type="ECO:0000256" key="6">
    <source>
        <dbReference type="SAM" id="Phobius"/>
    </source>
</evidence>
<keyword evidence="5 6" id="KW-0472">Membrane</keyword>
<feature type="transmembrane region" description="Helical" evidence="6">
    <location>
        <begin position="43"/>
        <end position="63"/>
    </location>
</feature>
<keyword evidence="4 6" id="KW-1133">Transmembrane helix</keyword>
<keyword evidence="2" id="KW-1003">Cell membrane</keyword>
<evidence type="ECO:0000256" key="5">
    <source>
        <dbReference type="ARBA" id="ARBA00023136"/>
    </source>
</evidence>
<comment type="caution">
    <text evidence="8">The sequence shown here is derived from an EMBL/GenBank/DDBJ whole genome shotgun (WGS) entry which is preliminary data.</text>
</comment>
<accession>A0AAI9AI65</accession>
<dbReference type="Pfam" id="PF00892">
    <property type="entry name" value="EamA"/>
    <property type="match status" value="1"/>
</dbReference>
<feature type="transmembrane region" description="Helical" evidence="6">
    <location>
        <begin position="95"/>
        <end position="115"/>
    </location>
</feature>
<evidence type="ECO:0000313" key="8">
    <source>
        <dbReference type="EMBL" id="EDM23954.1"/>
    </source>
</evidence>
<dbReference type="InterPro" id="IPR051258">
    <property type="entry name" value="Diverse_Substrate_Transporter"/>
</dbReference>
<evidence type="ECO:0000256" key="2">
    <source>
        <dbReference type="ARBA" id="ARBA00022475"/>
    </source>
</evidence>
<feature type="transmembrane region" description="Helical" evidence="6">
    <location>
        <begin position="196"/>
        <end position="225"/>
    </location>
</feature>
<gene>
    <name evidence="8" type="ORF">CMTB2_06861</name>
</gene>
<dbReference type="Proteomes" id="UP000003288">
    <property type="component" value="Unassembled WGS sequence"/>
</dbReference>
<dbReference type="PANTHER" id="PTHR42920:SF11">
    <property type="entry name" value="INNER MEMBRANE PROTEIN YTFF"/>
    <property type="match status" value="1"/>
</dbReference>
<feature type="transmembrane region" description="Helical" evidence="6">
    <location>
        <begin position="166"/>
        <end position="184"/>
    </location>
</feature>
<dbReference type="InterPro" id="IPR000620">
    <property type="entry name" value="EamA_dom"/>
</dbReference>
<dbReference type="EMBL" id="ABCJ01000002">
    <property type="protein sequence ID" value="EDM23954.1"/>
    <property type="molecule type" value="Genomic_DNA"/>
</dbReference>
<reference evidence="8 9" key="1">
    <citation type="journal article" date="2011" name="Stand. Genomic Sci.">
        <title>Draft genome sequence of Caminibacter mediatlanticus strain TB-2, an epsilonproteobacterium isolated from a deep-sea hydrothermal vent.</title>
        <authorList>
            <person name="Giovannelli D."/>
            <person name="Ferriera S."/>
            <person name="Johnson J."/>
            <person name="Kravitz S."/>
            <person name="Perez-Rodriguez I."/>
            <person name="Ricci J."/>
            <person name="O'Brien C."/>
            <person name="Voordeckers J.W."/>
            <person name="Bini E."/>
            <person name="Vetriani C."/>
        </authorList>
    </citation>
    <scope>NUCLEOTIDE SEQUENCE [LARGE SCALE GENOMIC DNA]</scope>
    <source>
        <strain evidence="8 9">TB-2</strain>
    </source>
</reference>
<dbReference type="SUPFAM" id="SSF103481">
    <property type="entry name" value="Multidrug resistance efflux transporter EmrE"/>
    <property type="match status" value="1"/>
</dbReference>
<evidence type="ECO:0000256" key="1">
    <source>
        <dbReference type="ARBA" id="ARBA00004651"/>
    </source>
</evidence>
<evidence type="ECO:0000259" key="7">
    <source>
        <dbReference type="Pfam" id="PF00892"/>
    </source>
</evidence>
<sequence>MIIKPTIMFGNFKEEFLFFLLGATGIFGYYIMENIALKYTTAINVGLIVTTAPIFTSIISFVFGKENINIKNIFLGFSLVVLGLIVMYYNKVTPFKIGDLLAIIGAICFGLYSFLVGKIHKKFYGILIIRKTLFWSIFLLFIYTVFHKTSFHTISYINYNTILLNLLFLAILASGLYFLIWRWSISIIGANKTSNYIYLVPLILNELINIHIIIASILIILGLYFSQK</sequence>
<dbReference type="GO" id="GO:0005886">
    <property type="term" value="C:plasma membrane"/>
    <property type="evidence" value="ECO:0007669"/>
    <property type="project" value="UniProtKB-SubCell"/>
</dbReference>
<protein>
    <recommendedName>
        <fullName evidence="7">EamA domain-containing protein</fullName>
    </recommendedName>
</protein>
<feature type="transmembrane region" description="Helical" evidence="6">
    <location>
        <begin position="70"/>
        <end position="89"/>
    </location>
</feature>
<name>A0AAI9AI65_9BACT</name>
<feature type="transmembrane region" description="Helical" evidence="6">
    <location>
        <begin position="12"/>
        <end position="31"/>
    </location>
</feature>
<feature type="transmembrane region" description="Helical" evidence="6">
    <location>
        <begin position="127"/>
        <end position="146"/>
    </location>
</feature>
<organism evidence="8 9">
    <name type="scientific">Caminibacter mediatlanticus TB-2</name>
    <dbReference type="NCBI Taxonomy" id="391592"/>
    <lineage>
        <taxon>Bacteria</taxon>
        <taxon>Pseudomonadati</taxon>
        <taxon>Campylobacterota</taxon>
        <taxon>Epsilonproteobacteria</taxon>
        <taxon>Nautiliales</taxon>
        <taxon>Nautiliaceae</taxon>
        <taxon>Caminibacter</taxon>
    </lineage>
</organism>
<comment type="subcellular location">
    <subcellularLocation>
        <location evidence="1">Cell membrane</location>
        <topology evidence="1">Multi-pass membrane protein</topology>
    </subcellularLocation>
</comment>
<evidence type="ECO:0000313" key="9">
    <source>
        <dbReference type="Proteomes" id="UP000003288"/>
    </source>
</evidence>
<evidence type="ECO:0000256" key="4">
    <source>
        <dbReference type="ARBA" id="ARBA00022989"/>
    </source>
</evidence>
<proteinExistence type="predicted"/>
<feature type="domain" description="EamA" evidence="7">
    <location>
        <begin position="13"/>
        <end position="88"/>
    </location>
</feature>
<dbReference type="PANTHER" id="PTHR42920">
    <property type="entry name" value="OS03G0707200 PROTEIN-RELATED"/>
    <property type="match status" value="1"/>
</dbReference>
<dbReference type="InterPro" id="IPR037185">
    <property type="entry name" value="EmrE-like"/>
</dbReference>